<keyword evidence="3" id="KW-0862">Zinc</keyword>
<dbReference type="GO" id="GO:0051087">
    <property type="term" value="F:protein-folding chaperone binding"/>
    <property type="evidence" value="ECO:0007669"/>
    <property type="project" value="TreeGrafter"/>
</dbReference>
<reference evidence="6" key="1">
    <citation type="journal article" date="2023" name="Insect Mol. Biol.">
        <title>Genome sequencing provides insights into the evolution of gene families encoding plant cell wall-degrading enzymes in longhorned beetles.</title>
        <authorList>
            <person name="Shin N.R."/>
            <person name="Okamura Y."/>
            <person name="Kirsch R."/>
            <person name="Pauchet Y."/>
        </authorList>
    </citation>
    <scope>NUCLEOTIDE SEQUENCE</scope>
    <source>
        <strain evidence="6">RBIC_L_NR</strain>
    </source>
</reference>
<evidence type="ECO:0000313" key="6">
    <source>
        <dbReference type="EMBL" id="KAJ8930750.1"/>
    </source>
</evidence>
<dbReference type="Proteomes" id="UP001162156">
    <property type="component" value="Unassembled WGS sequence"/>
</dbReference>
<gene>
    <name evidence="6" type="ORF">NQ314_016422</name>
</gene>
<keyword evidence="7" id="KW-1185">Reference proteome</keyword>
<feature type="domain" description="DNL-type" evidence="5">
    <location>
        <begin position="61"/>
        <end position="142"/>
    </location>
</feature>
<dbReference type="EMBL" id="JANEYF010004560">
    <property type="protein sequence ID" value="KAJ8930750.1"/>
    <property type="molecule type" value="Genomic_DNA"/>
</dbReference>
<dbReference type="GO" id="GO:0006457">
    <property type="term" value="P:protein folding"/>
    <property type="evidence" value="ECO:0007669"/>
    <property type="project" value="TreeGrafter"/>
</dbReference>
<evidence type="ECO:0000313" key="7">
    <source>
        <dbReference type="Proteomes" id="UP001162156"/>
    </source>
</evidence>
<organism evidence="6 7">
    <name type="scientific">Rhamnusium bicolor</name>
    <dbReference type="NCBI Taxonomy" id="1586634"/>
    <lineage>
        <taxon>Eukaryota</taxon>
        <taxon>Metazoa</taxon>
        <taxon>Ecdysozoa</taxon>
        <taxon>Arthropoda</taxon>
        <taxon>Hexapoda</taxon>
        <taxon>Insecta</taxon>
        <taxon>Pterygota</taxon>
        <taxon>Neoptera</taxon>
        <taxon>Endopterygota</taxon>
        <taxon>Coleoptera</taxon>
        <taxon>Polyphaga</taxon>
        <taxon>Cucujiformia</taxon>
        <taxon>Chrysomeloidea</taxon>
        <taxon>Cerambycidae</taxon>
        <taxon>Lepturinae</taxon>
        <taxon>Rhagiini</taxon>
        <taxon>Rhamnusium</taxon>
    </lineage>
</organism>
<dbReference type="PANTHER" id="PTHR20922:SF13">
    <property type="entry name" value="DNL-TYPE ZINC FINGER PROTEIN"/>
    <property type="match status" value="1"/>
</dbReference>
<keyword evidence="2 4" id="KW-0863">Zinc-finger</keyword>
<dbReference type="PROSITE" id="PS51501">
    <property type="entry name" value="ZF_DNL"/>
    <property type="match status" value="1"/>
</dbReference>
<comment type="caution">
    <text evidence="6">The sequence shown here is derived from an EMBL/GenBank/DDBJ whole genome shotgun (WGS) entry which is preliminary data.</text>
</comment>
<dbReference type="GO" id="GO:0030150">
    <property type="term" value="P:protein import into mitochondrial matrix"/>
    <property type="evidence" value="ECO:0007669"/>
    <property type="project" value="TreeGrafter"/>
</dbReference>
<evidence type="ECO:0000256" key="4">
    <source>
        <dbReference type="PROSITE-ProRule" id="PRU00834"/>
    </source>
</evidence>
<accession>A0AAV8WWZ8</accession>
<protein>
    <recommendedName>
        <fullName evidence="5">DNL-type domain-containing protein</fullName>
    </recommendedName>
</protein>
<evidence type="ECO:0000259" key="5">
    <source>
        <dbReference type="PROSITE" id="PS51501"/>
    </source>
</evidence>
<evidence type="ECO:0000256" key="2">
    <source>
        <dbReference type="ARBA" id="ARBA00022771"/>
    </source>
</evidence>
<dbReference type="GO" id="GO:0005739">
    <property type="term" value="C:mitochondrion"/>
    <property type="evidence" value="ECO:0007669"/>
    <property type="project" value="TreeGrafter"/>
</dbReference>
<keyword evidence="1" id="KW-0479">Metal-binding</keyword>
<name>A0AAV8WWZ8_9CUCU</name>
<evidence type="ECO:0000256" key="3">
    <source>
        <dbReference type="ARBA" id="ARBA00022833"/>
    </source>
</evidence>
<evidence type="ECO:0000256" key="1">
    <source>
        <dbReference type="ARBA" id="ARBA00022723"/>
    </source>
</evidence>
<dbReference type="GO" id="GO:0050821">
    <property type="term" value="P:protein stabilization"/>
    <property type="evidence" value="ECO:0007669"/>
    <property type="project" value="TreeGrafter"/>
</dbReference>
<dbReference type="AlphaFoldDB" id="A0AAV8WWZ8"/>
<dbReference type="InterPro" id="IPR024158">
    <property type="entry name" value="Mt_import_TIM15"/>
</dbReference>
<dbReference type="InterPro" id="IPR007853">
    <property type="entry name" value="Znf_DNL-typ"/>
</dbReference>
<sequence>MALKIFVNSLRQFAIFTVKKHIHYQITQSTNLVKQYSSITSPQLKTHFGTTNNKQSQPLGKIKGKLYLGYTCKVCDTKNVNYISKIAYEKGVVIVTCTGCSNNHLIADNLKWFSDLNGKRNIEEILAEKGEEVKKINIGEYV</sequence>
<proteinExistence type="predicted"/>
<dbReference type="PANTHER" id="PTHR20922">
    <property type="entry name" value="DNL-TYPE ZINC FINGER PROTEIN"/>
    <property type="match status" value="1"/>
</dbReference>
<dbReference type="Pfam" id="PF05180">
    <property type="entry name" value="zf-DNL"/>
    <property type="match status" value="1"/>
</dbReference>
<dbReference type="GO" id="GO:0008270">
    <property type="term" value="F:zinc ion binding"/>
    <property type="evidence" value="ECO:0007669"/>
    <property type="project" value="UniProtKB-KW"/>
</dbReference>